<proteinExistence type="predicted"/>
<sequence length="34" mass="3921">SGVKTGRQPRSGPDQWLGQARENKQQRSQREQKV</sequence>
<feature type="non-terminal residue" evidence="2">
    <location>
        <position position="1"/>
    </location>
</feature>
<evidence type="ECO:0000313" key="2">
    <source>
        <dbReference type="EMBL" id="ETL24409.1"/>
    </source>
</evidence>
<accession>W2HQY8</accession>
<gene>
    <name evidence="2" type="ORF">L916_21576</name>
</gene>
<protein>
    <submittedName>
        <fullName evidence="2">Uncharacterized protein</fullName>
    </submittedName>
</protein>
<reference evidence="2" key="1">
    <citation type="submission" date="2013-11" db="EMBL/GenBank/DDBJ databases">
        <title>The Genome Sequence of Phytophthora parasitica CJ05E6.</title>
        <authorList>
            <consortium name="The Broad Institute Genomics Platform"/>
            <person name="Russ C."/>
            <person name="Tyler B."/>
            <person name="Panabieres F."/>
            <person name="Shan W."/>
            <person name="Tripathy S."/>
            <person name="Grunwald N."/>
            <person name="Machado M."/>
            <person name="Johnson C.S."/>
            <person name="Arredondo F."/>
            <person name="Hong C."/>
            <person name="Coffey M."/>
            <person name="Young S.K."/>
            <person name="Zeng Q."/>
            <person name="Gargeya S."/>
            <person name="Fitzgerald M."/>
            <person name="Abouelleil A."/>
            <person name="Alvarado L."/>
            <person name="Chapman S.B."/>
            <person name="Gainer-Dewar J."/>
            <person name="Goldberg J."/>
            <person name="Griggs A."/>
            <person name="Gujja S."/>
            <person name="Hansen M."/>
            <person name="Howarth C."/>
            <person name="Imamovic A."/>
            <person name="Ireland A."/>
            <person name="Larimer J."/>
            <person name="McCowan C."/>
            <person name="Murphy C."/>
            <person name="Pearson M."/>
            <person name="Poon T.W."/>
            <person name="Priest M."/>
            <person name="Roberts A."/>
            <person name="Saif S."/>
            <person name="Shea T."/>
            <person name="Sykes S."/>
            <person name="Wortman J."/>
            <person name="Nusbaum C."/>
            <person name="Birren B."/>
        </authorList>
    </citation>
    <scope>NUCLEOTIDE SEQUENCE [LARGE SCALE GENOMIC DNA]</scope>
    <source>
        <strain evidence="2">CJ05E6</strain>
    </source>
</reference>
<dbReference type="AlphaFoldDB" id="W2HQY8"/>
<organism evidence="2">
    <name type="scientific">Phytophthora nicotianae</name>
    <name type="common">Potato buckeye rot agent</name>
    <name type="synonym">Phytophthora parasitica</name>
    <dbReference type="NCBI Taxonomy" id="4792"/>
    <lineage>
        <taxon>Eukaryota</taxon>
        <taxon>Sar</taxon>
        <taxon>Stramenopiles</taxon>
        <taxon>Oomycota</taxon>
        <taxon>Peronosporomycetes</taxon>
        <taxon>Peronosporales</taxon>
        <taxon>Peronosporaceae</taxon>
        <taxon>Phytophthora</taxon>
    </lineage>
</organism>
<dbReference type="Proteomes" id="UP000053864">
    <property type="component" value="Unassembled WGS sequence"/>
</dbReference>
<feature type="region of interest" description="Disordered" evidence="1">
    <location>
        <begin position="1"/>
        <end position="34"/>
    </location>
</feature>
<feature type="compositionally biased region" description="Basic and acidic residues" evidence="1">
    <location>
        <begin position="21"/>
        <end position="34"/>
    </location>
</feature>
<evidence type="ECO:0000256" key="1">
    <source>
        <dbReference type="SAM" id="MobiDB-lite"/>
    </source>
</evidence>
<dbReference type="EMBL" id="KI676778">
    <property type="protein sequence ID" value="ETL24409.1"/>
    <property type="molecule type" value="Genomic_DNA"/>
</dbReference>
<name>W2HQY8_PHYNI</name>